<comment type="caution">
    <text evidence="1">The sequence shown here is derived from an EMBL/GenBank/DDBJ whole genome shotgun (WGS) entry which is preliminary data.</text>
</comment>
<name>A0ACC2X0J9_9TREE</name>
<dbReference type="EMBL" id="JASBWV010000033">
    <property type="protein sequence ID" value="KAJ9117095.1"/>
    <property type="molecule type" value="Genomic_DNA"/>
</dbReference>
<protein>
    <submittedName>
        <fullName evidence="1">Uncharacterized protein</fullName>
    </submittedName>
</protein>
<evidence type="ECO:0000313" key="1">
    <source>
        <dbReference type="EMBL" id="KAJ9117095.1"/>
    </source>
</evidence>
<evidence type="ECO:0000313" key="2">
    <source>
        <dbReference type="Proteomes" id="UP001234202"/>
    </source>
</evidence>
<keyword evidence="2" id="KW-1185">Reference proteome</keyword>
<accession>A0ACC2X0J9</accession>
<reference evidence="1" key="1">
    <citation type="submission" date="2023-04" db="EMBL/GenBank/DDBJ databases">
        <title>Draft Genome sequencing of Naganishia species isolated from polar environments using Oxford Nanopore Technology.</title>
        <authorList>
            <person name="Leo P."/>
            <person name="Venkateswaran K."/>
        </authorList>
    </citation>
    <scope>NUCLEOTIDE SEQUENCE</scope>
    <source>
        <strain evidence="1">DBVPG 5303</strain>
    </source>
</reference>
<dbReference type="Proteomes" id="UP001234202">
    <property type="component" value="Unassembled WGS sequence"/>
</dbReference>
<sequence length="784" mass="87329">MPSTATQQQAAAGEQYGGGEGVKRIKLTLPRYRIIAHAEPHSPIPTARTLHHSTTTTSHTVDQIINAIPLILRNEHLGNNINPNESLHSLYNLCTRLLRTASRAAAGDASDLVIVNQIMSAAVDGVQAHAEALQRRMRADARLPVAAAAAAAAAAQNTTAGGSIGFTGTGSQGMDFLRGVLAQWKVWETATISNTITRAFITFTLRLGAAQPYIDLYVHETAEFITRSAREWITRITLVSEGSAVSTSGTPASALTPSTSTSVNTATAATAFVHWVSNKMEEIQGRTEYLFQPAAADQMNSDGSPIEGRAKEAWRQCKVVLERDVVETLVVQVAGQALTEAMEGSDVKALKRLYTLLTSVRRFTEFRKVLSAHVKTHATNLISNPENDSTMVSSLITFKRFCDSSIAALYDPADPANPTAFKTAEGEHKEARRRLALESEVRDGLKAGMETRQAVPAELIAKHLHRLMEKGQGTRPEAEWDRLMDEIVDLVKFTKDKDIFREFYISQLAKRLLSGRSASNEDEIKMVKKLQNGQWFLMPETCASGLMVMQQQLDDFASWYGHTFSGRVLSWRHQHSSVTMTARFPAGNKEIDVSLFQAMVLLQFNDTKSLSFEEIFERTGIGEIQCGCFQENPADLLPFAERQELIRTLQSLYALKATRMLVKRPPGKEVDPGDKFIWNGGFTREDRIRFKINQLQQDMTAEESRQTNEKVFEDRNLTLDAQIVRIMKGKKVLKLPDLINAVVDAVKNMFQPEVKAIKTQVESLIEREYLERDENDRNLLKYMA</sequence>
<proteinExistence type="predicted"/>
<gene>
    <name evidence="1" type="ORF">QFC24_006554</name>
</gene>
<organism evidence="1 2">
    <name type="scientific">Naganishia onofrii</name>
    <dbReference type="NCBI Taxonomy" id="1851511"/>
    <lineage>
        <taxon>Eukaryota</taxon>
        <taxon>Fungi</taxon>
        <taxon>Dikarya</taxon>
        <taxon>Basidiomycota</taxon>
        <taxon>Agaricomycotina</taxon>
        <taxon>Tremellomycetes</taxon>
        <taxon>Filobasidiales</taxon>
        <taxon>Filobasidiaceae</taxon>
        <taxon>Naganishia</taxon>
    </lineage>
</organism>